<accession>A0A1J5SDS7</accession>
<dbReference type="Gene3D" id="3.30.70.120">
    <property type="match status" value="1"/>
</dbReference>
<dbReference type="InterPro" id="IPR021634">
    <property type="entry name" value="DUF3240"/>
</dbReference>
<dbReference type="AlphaFoldDB" id="A0A1J5SDS7"/>
<evidence type="ECO:0000313" key="2">
    <source>
        <dbReference type="EMBL" id="OIR04276.1"/>
    </source>
</evidence>
<dbReference type="EMBL" id="MLJW01000076">
    <property type="protein sequence ID" value="OIR02216.1"/>
    <property type="molecule type" value="Genomic_DNA"/>
</dbReference>
<dbReference type="Pfam" id="PF11582">
    <property type="entry name" value="DUF3240"/>
    <property type="match status" value="1"/>
</dbReference>
<reference evidence="1" key="1">
    <citation type="submission" date="2016-10" db="EMBL/GenBank/DDBJ databases">
        <title>Sequence of Gallionella enrichment culture.</title>
        <authorList>
            <person name="Poehlein A."/>
            <person name="Muehling M."/>
            <person name="Daniel R."/>
        </authorList>
    </citation>
    <scope>NUCLEOTIDE SEQUENCE</scope>
</reference>
<dbReference type="EMBL" id="MLJW01000059">
    <property type="protein sequence ID" value="OIR04276.1"/>
    <property type="molecule type" value="Genomic_DNA"/>
</dbReference>
<proteinExistence type="predicted"/>
<protein>
    <recommendedName>
        <fullName evidence="3">DUF3240 domain-containing protein</fullName>
    </recommendedName>
</protein>
<dbReference type="InterPro" id="IPR015867">
    <property type="entry name" value="N-reg_PII/ATP_PRibTrfase_C"/>
</dbReference>
<sequence>MKEMNCCLTLACHRSMEERLVGHLLEHPEWVRGFVMHKAEGGSQKEMLPSMIEQVRGRSQRSTFQSVMNLEDALALVAHLKQQESNPEMAYWITPVIAFGRLE</sequence>
<comment type="caution">
    <text evidence="1">The sequence shown here is derived from an EMBL/GenBank/DDBJ whole genome shotgun (WGS) entry which is preliminary data.</text>
</comment>
<evidence type="ECO:0000313" key="1">
    <source>
        <dbReference type="EMBL" id="OIR02216.1"/>
    </source>
</evidence>
<name>A0A1J5SDS7_9ZZZZ</name>
<organism evidence="1">
    <name type="scientific">mine drainage metagenome</name>
    <dbReference type="NCBI Taxonomy" id="410659"/>
    <lineage>
        <taxon>unclassified sequences</taxon>
        <taxon>metagenomes</taxon>
        <taxon>ecological metagenomes</taxon>
    </lineage>
</organism>
<gene>
    <name evidence="2" type="ORF">GALL_137580</name>
    <name evidence="1" type="ORF">GALL_155880</name>
</gene>
<evidence type="ECO:0008006" key="3">
    <source>
        <dbReference type="Google" id="ProtNLM"/>
    </source>
</evidence>